<accession>A0ABY1WXM0</accession>
<dbReference type="InterPro" id="IPR003688">
    <property type="entry name" value="TraG/VirD4"/>
</dbReference>
<keyword evidence="7 8" id="KW-0472">Membrane</keyword>
<dbReference type="InterPro" id="IPR027417">
    <property type="entry name" value="P-loop_NTPase"/>
</dbReference>
<dbReference type="InterPro" id="IPR009444">
    <property type="entry name" value="Conjugal_tfr_TraD_a-type"/>
</dbReference>
<reference evidence="9 10" key="1">
    <citation type="submission" date="2019-02" db="EMBL/GenBank/DDBJ databases">
        <title>The genomic architecture of introgression among sibling species of bacteria.</title>
        <authorList>
            <person name="Cavassim M.I.A."/>
            <person name="Moeskjaer S."/>
            <person name="Moslemi C."/>
            <person name="Fields B."/>
            <person name="Bachmann A."/>
            <person name="Vilhjalmsson B."/>
            <person name="Schierup M.H."/>
            <person name="Young J.P.W."/>
            <person name="Andersen S.U."/>
        </authorList>
    </citation>
    <scope>NUCLEOTIDE SEQUENCE [LARGE SCALE GENOMIC DNA]</scope>
    <source>
        <strain evidence="9 10">SM141A</strain>
    </source>
</reference>
<evidence type="ECO:0000256" key="4">
    <source>
        <dbReference type="ARBA" id="ARBA00022692"/>
    </source>
</evidence>
<gene>
    <name evidence="9" type="primary">traG</name>
    <name evidence="9" type="ORF">ELH98_37480</name>
</gene>
<dbReference type="InterPro" id="IPR051539">
    <property type="entry name" value="T4SS-coupling_protein"/>
</dbReference>
<comment type="subcellular location">
    <subcellularLocation>
        <location evidence="1">Cell membrane</location>
        <topology evidence="1">Multi-pass membrane protein</topology>
    </subcellularLocation>
</comment>
<keyword evidence="6 8" id="KW-1133">Transmembrane helix</keyword>
<dbReference type="Pfam" id="PF02534">
    <property type="entry name" value="T4SS-DNA_transf"/>
    <property type="match status" value="1"/>
</dbReference>
<dbReference type="SUPFAM" id="SSF52540">
    <property type="entry name" value="P-loop containing nucleoside triphosphate hydrolases"/>
    <property type="match status" value="1"/>
</dbReference>
<evidence type="ECO:0000313" key="10">
    <source>
        <dbReference type="Proteomes" id="UP000291659"/>
    </source>
</evidence>
<dbReference type="NCBIfam" id="TIGR02767">
    <property type="entry name" value="TraG-Ti"/>
    <property type="match status" value="1"/>
</dbReference>
<keyword evidence="5" id="KW-0184">Conjugation</keyword>
<name>A0ABY1WXM0_9HYPH</name>
<evidence type="ECO:0000256" key="8">
    <source>
        <dbReference type="SAM" id="Phobius"/>
    </source>
</evidence>
<comment type="caution">
    <text evidence="9">The sequence shown here is derived from an EMBL/GenBank/DDBJ whole genome shotgun (WGS) entry which is preliminary data.</text>
</comment>
<keyword evidence="10" id="KW-1185">Reference proteome</keyword>
<keyword evidence="4 8" id="KW-0812">Transmembrane</keyword>
<evidence type="ECO:0000256" key="5">
    <source>
        <dbReference type="ARBA" id="ARBA00022971"/>
    </source>
</evidence>
<dbReference type="InterPro" id="IPR014135">
    <property type="entry name" value="Ti-typ_conjug_TS_TraG-like"/>
</dbReference>
<organism evidence="9 10">
    <name type="scientific">Rhizobium ruizarguesonis</name>
    <dbReference type="NCBI Taxonomy" id="2081791"/>
    <lineage>
        <taxon>Bacteria</taxon>
        <taxon>Pseudomonadati</taxon>
        <taxon>Pseudomonadota</taxon>
        <taxon>Alphaproteobacteria</taxon>
        <taxon>Hyphomicrobiales</taxon>
        <taxon>Rhizobiaceae</taxon>
        <taxon>Rhizobium/Agrobacterium group</taxon>
        <taxon>Rhizobium</taxon>
    </lineage>
</organism>
<dbReference type="EMBL" id="SIOX01000014">
    <property type="protein sequence ID" value="TAX63755.1"/>
    <property type="molecule type" value="Genomic_DNA"/>
</dbReference>
<dbReference type="NCBIfam" id="NF010421">
    <property type="entry name" value="PRK13847.1"/>
    <property type="match status" value="1"/>
</dbReference>
<evidence type="ECO:0000313" key="9">
    <source>
        <dbReference type="EMBL" id="TAX63755.1"/>
    </source>
</evidence>
<evidence type="ECO:0000256" key="3">
    <source>
        <dbReference type="ARBA" id="ARBA00022475"/>
    </source>
</evidence>
<evidence type="ECO:0000256" key="2">
    <source>
        <dbReference type="ARBA" id="ARBA00008806"/>
    </source>
</evidence>
<evidence type="ECO:0000256" key="6">
    <source>
        <dbReference type="ARBA" id="ARBA00022989"/>
    </source>
</evidence>
<dbReference type="RefSeq" id="WP_130657843.1">
    <property type="nucleotide sequence ID" value="NZ_SINW01000011.1"/>
</dbReference>
<feature type="transmembrane region" description="Helical" evidence="8">
    <location>
        <begin position="90"/>
        <end position="109"/>
    </location>
</feature>
<dbReference type="PANTHER" id="PTHR37937:SF1">
    <property type="entry name" value="CONJUGATIVE TRANSFER: DNA TRANSPORT"/>
    <property type="match status" value="1"/>
</dbReference>
<sequence length="685" mass="74660">MTFNARRKDTREKIELGGLIVKAGLRYEKRALLLGALIETARRIRSDEDERSRLTAIGAEAFGMTGTEQWFSEFGKTETGRLILGRTGIALPYIASAATGIIFLFASAGSTNIKLAGWGVVGGSSATIVIAALRETVRLAAIFDHFPAVRSALSYDPATMIGAGAPLMSAGFALRVALVGNAAFARSEPRRIRGRRALHGEAEWMKSTEAGKLFPDTGGIVIGERYRVDKDITAKQSFRADSVETWGAGGKSPLLCFDGSFGSSHGIVFAGSGGFKTTSVTIPTALKWGGTLVLLDPSNEVAPMVIGHRTNAGRDVHILDPRTPDTGFNALDWIGLHGRTKEEDIAAVASWIMSDSGGARGVRDDFFRASALQLLTALIADVCLSDRTEEDDQTLLQVRKNLSEPEPKLRARLQSIYDNSRSDFVKENVAAFVNMTPETFSGVYANAVKETHWLSYPNYAALVSESTFSTNDISAGNADVFINIDLKTLETHSGLARVIIGSFLNAIYNRDGALKGRALFLLDEVARLGYMRILETARDAGRKYGITLTMIYQSIGQMRETYGGRDAASKWFESASWISFAAINDPETADYISRRCGMTTVEIDQVSRSVQSKGSSRTRSKQLAARPLIQPHEVLRMRADEQIVFTAGNAPLRCGRAIWFRRDDMRACVGENRFHSPASGDGKHR</sequence>
<dbReference type="Pfam" id="PF06412">
    <property type="entry name" value="TraD"/>
    <property type="match status" value="1"/>
</dbReference>
<proteinExistence type="inferred from homology"/>
<keyword evidence="3" id="KW-1003">Cell membrane</keyword>
<evidence type="ECO:0000256" key="1">
    <source>
        <dbReference type="ARBA" id="ARBA00004651"/>
    </source>
</evidence>
<protein>
    <submittedName>
        <fullName evidence="9">Ti-type conjugative transfer system protein TraG</fullName>
    </submittedName>
</protein>
<dbReference type="PANTHER" id="PTHR37937">
    <property type="entry name" value="CONJUGATIVE TRANSFER: DNA TRANSPORT"/>
    <property type="match status" value="1"/>
</dbReference>
<dbReference type="Proteomes" id="UP000291659">
    <property type="component" value="Unassembled WGS sequence"/>
</dbReference>
<dbReference type="NCBIfam" id="NF010394">
    <property type="entry name" value="PRK13822.1"/>
    <property type="match status" value="1"/>
</dbReference>
<feature type="transmembrane region" description="Helical" evidence="8">
    <location>
        <begin position="115"/>
        <end position="133"/>
    </location>
</feature>
<dbReference type="Gene3D" id="3.40.50.300">
    <property type="entry name" value="P-loop containing nucleotide triphosphate hydrolases"/>
    <property type="match status" value="1"/>
</dbReference>
<comment type="similarity">
    <text evidence="2">Belongs to the VirD4/TraG family.</text>
</comment>
<dbReference type="CDD" id="cd01127">
    <property type="entry name" value="TrwB_TraG_TraD_VirD4"/>
    <property type="match status" value="1"/>
</dbReference>
<evidence type="ECO:0000256" key="7">
    <source>
        <dbReference type="ARBA" id="ARBA00023136"/>
    </source>
</evidence>